<dbReference type="InterPro" id="IPR010809">
    <property type="entry name" value="FliD_C"/>
</dbReference>
<dbReference type="PANTHER" id="PTHR30288:SF0">
    <property type="entry name" value="FLAGELLAR HOOK-ASSOCIATED PROTEIN 2"/>
    <property type="match status" value="1"/>
</dbReference>
<evidence type="ECO:0000256" key="1">
    <source>
        <dbReference type="ARBA" id="ARBA00009764"/>
    </source>
</evidence>
<comment type="subcellular location">
    <subcellularLocation>
        <location evidence="5">Secreted</location>
    </subcellularLocation>
    <subcellularLocation>
        <location evidence="5">Bacterial flagellum</location>
    </subcellularLocation>
</comment>
<comment type="subunit">
    <text evidence="2 5">Homopentamer.</text>
</comment>
<dbReference type="InterPro" id="IPR003481">
    <property type="entry name" value="FliD_N"/>
</dbReference>
<keyword evidence="4 5" id="KW-0975">Bacterial flagellum</keyword>
<reference evidence="8 9" key="1">
    <citation type="submission" date="2016-11" db="EMBL/GenBank/DDBJ databases">
        <title>Mixed transmission modes and dynamic genome evolution in an obligate animal-bacterial symbiosis.</title>
        <authorList>
            <person name="Russell S.L."/>
            <person name="Corbett-Detig R.B."/>
            <person name="Cavanaugh C.M."/>
        </authorList>
    </citation>
    <scope>NUCLEOTIDE SEQUENCE [LARGE SCALE GENOMIC DNA]</scope>
    <source>
        <strain evidence="8">Se-Cadez</strain>
    </source>
</reference>
<organism evidence="8 9">
    <name type="scientific">Solemya velesiana gill symbiont</name>
    <dbReference type="NCBI Taxonomy" id="1918948"/>
    <lineage>
        <taxon>Bacteria</taxon>
        <taxon>Pseudomonadati</taxon>
        <taxon>Pseudomonadota</taxon>
        <taxon>Gammaproteobacteria</taxon>
        <taxon>sulfur-oxidizing symbionts</taxon>
    </lineage>
</organism>
<evidence type="ECO:0000259" key="7">
    <source>
        <dbReference type="Pfam" id="PF07195"/>
    </source>
</evidence>
<dbReference type="GO" id="GO:0009424">
    <property type="term" value="C:bacterial-type flagellum hook"/>
    <property type="evidence" value="ECO:0007669"/>
    <property type="project" value="UniProtKB-UniRule"/>
</dbReference>
<accession>A0A1T2KY32</accession>
<name>A0A1T2KY32_9GAMM</name>
<evidence type="ECO:0000313" key="9">
    <source>
        <dbReference type="Proteomes" id="UP000190896"/>
    </source>
</evidence>
<dbReference type="Pfam" id="PF02465">
    <property type="entry name" value="FliD_N"/>
    <property type="match status" value="1"/>
</dbReference>
<dbReference type="Pfam" id="PF07195">
    <property type="entry name" value="FliD_C"/>
    <property type="match status" value="1"/>
</dbReference>
<dbReference type="GO" id="GO:0071973">
    <property type="term" value="P:bacterial-type flagellum-dependent cell motility"/>
    <property type="evidence" value="ECO:0007669"/>
    <property type="project" value="TreeGrafter"/>
</dbReference>
<feature type="domain" description="Flagellar hook-associated protein 2 C-terminal" evidence="7">
    <location>
        <begin position="224"/>
        <end position="432"/>
    </location>
</feature>
<proteinExistence type="inferred from homology"/>
<protein>
    <recommendedName>
        <fullName evidence="5">Flagellar hook-associated protein 2</fullName>
        <shortName evidence="5">HAP2</shortName>
    </recommendedName>
    <alternativeName>
        <fullName evidence="5">Flagellar cap protein</fullName>
    </alternativeName>
</protein>
<evidence type="ECO:0000256" key="4">
    <source>
        <dbReference type="ARBA" id="ARBA00023143"/>
    </source>
</evidence>
<dbReference type="AlphaFoldDB" id="A0A1T2KY32"/>
<dbReference type="OrthoDB" id="5980200at2"/>
<dbReference type="EMBL" id="MPRJ01000003">
    <property type="protein sequence ID" value="OOZ37721.1"/>
    <property type="molecule type" value="Genomic_DNA"/>
</dbReference>
<dbReference type="Proteomes" id="UP000190896">
    <property type="component" value="Unassembled WGS sequence"/>
</dbReference>
<keyword evidence="3" id="KW-0175">Coiled coil</keyword>
<keyword evidence="5" id="KW-0964">Secreted</keyword>
<dbReference type="InterPro" id="IPR010810">
    <property type="entry name" value="Flagellin_hook_IN_motif"/>
</dbReference>
<dbReference type="PANTHER" id="PTHR30288">
    <property type="entry name" value="FLAGELLAR CAP/ASSEMBLY PROTEIN FLID"/>
    <property type="match status" value="1"/>
</dbReference>
<evidence type="ECO:0000256" key="5">
    <source>
        <dbReference type="RuleBase" id="RU362066"/>
    </source>
</evidence>
<dbReference type="GO" id="GO:0009421">
    <property type="term" value="C:bacterial-type flagellum filament cap"/>
    <property type="evidence" value="ECO:0007669"/>
    <property type="project" value="InterPro"/>
</dbReference>
<dbReference type="Pfam" id="PF07196">
    <property type="entry name" value="Flagellin_IN"/>
    <property type="match status" value="1"/>
</dbReference>
<feature type="domain" description="Flagellar hook-associated protein 2 N-terminal" evidence="6">
    <location>
        <begin position="10"/>
        <end position="106"/>
    </location>
</feature>
<evidence type="ECO:0000256" key="2">
    <source>
        <dbReference type="ARBA" id="ARBA00011255"/>
    </source>
</evidence>
<dbReference type="GO" id="GO:0007155">
    <property type="term" value="P:cell adhesion"/>
    <property type="evidence" value="ECO:0007669"/>
    <property type="project" value="InterPro"/>
</dbReference>
<dbReference type="InterPro" id="IPR040026">
    <property type="entry name" value="FliD"/>
</dbReference>
<sequence>MPIGMPGIGSGLDLGTVIDQLMAIERRPLDRLLQQQQEVETQISAYGRLSSAVTSFQLSLSPLRFQTAFLPKTATSSNESVATATATAGVATSSYDLVVTDLAQAHKLASYRYTDSAEEVGTGTITLEVNGSSTSITVDSSSNTLAGLRDAINDDANNPGISASLINESGGTRLILQSDETGEDSEITVTCSGDGSGDADNVGLSKLFYVDAGDPAAAEEVTAAQNAAGTIDGFAFTSASNTVSGVVENLTFTVKSAGSSTLSVEKDTASIKSAIQNFVDKYNSLHSVIQSERAADLSGDTSLNFIEMALSGVLNESTGGTLGSLAEIGMSRDRYGVMSIDSEVFDSVLENRFDDVVSLFTDETTGVANRLYDIAGAMLDESGVIGSRQTSLDDRKSFLQIDELRLQSILDATEERLVRQFAELDQLVASFQGISDYLSNNLSSLNR</sequence>
<comment type="similarity">
    <text evidence="1 5">Belongs to the FliD family.</text>
</comment>
<evidence type="ECO:0000313" key="8">
    <source>
        <dbReference type="EMBL" id="OOZ37721.1"/>
    </source>
</evidence>
<keyword evidence="9" id="KW-1185">Reference proteome</keyword>
<comment type="caution">
    <text evidence="8">The sequence shown here is derived from an EMBL/GenBank/DDBJ whole genome shotgun (WGS) entry which is preliminary data.</text>
</comment>
<comment type="function">
    <text evidence="5">Required for morphogenesis and for the elongation of the flagellar filament by facilitating polymerization of the flagellin monomers at the tip of growing filament. Forms a capping structure, which prevents flagellin subunits (transported through the central channel of the flagellum) from leaking out without polymerization at the distal end.</text>
</comment>
<dbReference type="RefSeq" id="WP_078485651.1">
    <property type="nucleotide sequence ID" value="NZ_MPRJ01000003.1"/>
</dbReference>
<evidence type="ECO:0000256" key="3">
    <source>
        <dbReference type="ARBA" id="ARBA00023054"/>
    </source>
</evidence>
<dbReference type="GO" id="GO:0005576">
    <property type="term" value="C:extracellular region"/>
    <property type="evidence" value="ECO:0007669"/>
    <property type="project" value="UniProtKB-SubCell"/>
</dbReference>
<evidence type="ECO:0000259" key="6">
    <source>
        <dbReference type="Pfam" id="PF02465"/>
    </source>
</evidence>
<gene>
    <name evidence="8" type="ORF">BOW51_00885</name>
</gene>